<dbReference type="Gene3D" id="1.25.40.20">
    <property type="entry name" value="Ankyrin repeat-containing domain"/>
    <property type="match status" value="1"/>
</dbReference>
<sequence>MEQVLIWPSQFPLLLKGLVEDNGAFILDALEAWPECDVLKDEQGVISQVLPPIFYVAWLKPLDPFESCFFQHIDEYDAEQHNYVAELLKHIEQAGIDRDDLTMKLLSCLSQYSSIASQAKIQSKISFVDLLLKNKQFKSLCWLLPNGFKLTPSQTCELWLLGGEQSQACLTEHHKDVLENMTLTQAEAVKYLNEGHDCEGLLTLLCNEEERLQILDNALLEQVMSGAAKQSNMLSLIEKGARGHGADSAGKSAMMWIVEKGFVSAAKALREFHCGVSLDDLGRNLMHYAVLSNSRPMLELVEDMGVDPRLADASGCTPYRLATENQSVNAKKYLEKRGIIELSDQAKYQRILRVYALKALTILLLPLQIVLFLDATRDNKLSMILLISSATLFIFALARLLKNRRLFPATKLPLSLRCLGALSWVSLSIQAIFTLVMCLAVVSI</sequence>
<protein>
    <submittedName>
        <fullName evidence="2">Uncharacterized protein</fullName>
    </submittedName>
</protein>
<evidence type="ECO:0000256" key="1">
    <source>
        <dbReference type="SAM" id="Phobius"/>
    </source>
</evidence>
<dbReference type="Proteomes" id="UP000031327">
    <property type="component" value="Unassembled WGS sequence"/>
</dbReference>
<dbReference type="OrthoDB" id="6311156at2"/>
<feature type="transmembrane region" description="Helical" evidence="1">
    <location>
        <begin position="421"/>
        <end position="442"/>
    </location>
</feature>
<keyword evidence="1" id="KW-1133">Transmembrane helix</keyword>
<accession>A0A0C1QTW7</accession>
<dbReference type="AlphaFoldDB" id="A0A0C1QTW7"/>
<dbReference type="SUPFAM" id="SSF48403">
    <property type="entry name" value="Ankyrin repeat"/>
    <property type="match status" value="1"/>
</dbReference>
<dbReference type="RefSeq" id="WP_039608721.1">
    <property type="nucleotide sequence ID" value="NZ_JWIC01000004.1"/>
</dbReference>
<reference evidence="2 3" key="1">
    <citation type="submission" date="2014-12" db="EMBL/GenBank/DDBJ databases">
        <title>Draft Genome Sequence of Pseudoalteromonas luteoviolacea HI1.</title>
        <authorList>
            <person name="Asahina A.Y."/>
            <person name="Hadfield M.G."/>
        </authorList>
    </citation>
    <scope>NUCLEOTIDE SEQUENCE [LARGE SCALE GENOMIC DNA]</scope>
    <source>
        <strain evidence="2 3">HI1</strain>
    </source>
</reference>
<name>A0A0C1QTW7_9GAMM</name>
<feature type="transmembrane region" description="Helical" evidence="1">
    <location>
        <begin position="355"/>
        <end position="375"/>
    </location>
</feature>
<keyword evidence="1" id="KW-0472">Membrane</keyword>
<proteinExistence type="predicted"/>
<evidence type="ECO:0000313" key="3">
    <source>
        <dbReference type="Proteomes" id="UP000031327"/>
    </source>
</evidence>
<feature type="transmembrane region" description="Helical" evidence="1">
    <location>
        <begin position="381"/>
        <end position="401"/>
    </location>
</feature>
<keyword evidence="1" id="KW-0812">Transmembrane</keyword>
<dbReference type="EMBL" id="JWIC01000004">
    <property type="protein sequence ID" value="KID58432.1"/>
    <property type="molecule type" value="Genomic_DNA"/>
</dbReference>
<comment type="caution">
    <text evidence="2">The sequence shown here is derived from an EMBL/GenBank/DDBJ whole genome shotgun (WGS) entry which is preliminary data.</text>
</comment>
<gene>
    <name evidence="2" type="ORF">JF50_07135</name>
</gene>
<dbReference type="InterPro" id="IPR036770">
    <property type="entry name" value="Ankyrin_rpt-contain_sf"/>
</dbReference>
<organism evidence="2 3">
    <name type="scientific">Pseudoalteromonas luteoviolacea</name>
    <dbReference type="NCBI Taxonomy" id="43657"/>
    <lineage>
        <taxon>Bacteria</taxon>
        <taxon>Pseudomonadati</taxon>
        <taxon>Pseudomonadota</taxon>
        <taxon>Gammaproteobacteria</taxon>
        <taxon>Alteromonadales</taxon>
        <taxon>Pseudoalteromonadaceae</taxon>
        <taxon>Pseudoalteromonas</taxon>
    </lineage>
</organism>
<evidence type="ECO:0000313" key="2">
    <source>
        <dbReference type="EMBL" id="KID58432.1"/>
    </source>
</evidence>